<protein>
    <submittedName>
        <fullName evidence="2">Uncharacterized protein</fullName>
    </submittedName>
</protein>
<feature type="compositionally biased region" description="Acidic residues" evidence="1">
    <location>
        <begin position="205"/>
        <end position="228"/>
    </location>
</feature>
<gene>
    <name evidence="2" type="ORF">SAMN05443575_1479</name>
</gene>
<sequence length="237" mass="26464">MAAEEPIDWRELTVRLRPTTTIYERLRGKLVVLTQRKRKGAPKFSQEQIEFMGRDFFEMRLAEYYANEGDLVIAPSLAALARATYLGKKYAAASNEIKDVRQTMAIALAQAGEPLIDICVATGVNLKNLREAWFVGDMPTGDMKVSNQKQLDEDTTGEVKPVLEPVMEKSLLVPVKVMEELMTFEPKDLKERAKTFHPLPPEDVTASDEEEDDALSDELDDLGEDAVEDGAPLAATF</sequence>
<dbReference type="EMBL" id="FQVU01000002">
    <property type="protein sequence ID" value="SHG13807.1"/>
    <property type="molecule type" value="Genomic_DNA"/>
</dbReference>
<keyword evidence="3" id="KW-1185">Reference proteome</keyword>
<organism evidence="2 3">
    <name type="scientific">Jatrophihabitans endophyticus</name>
    <dbReference type="NCBI Taxonomy" id="1206085"/>
    <lineage>
        <taxon>Bacteria</taxon>
        <taxon>Bacillati</taxon>
        <taxon>Actinomycetota</taxon>
        <taxon>Actinomycetes</taxon>
        <taxon>Jatrophihabitantales</taxon>
        <taxon>Jatrophihabitantaceae</taxon>
        <taxon>Jatrophihabitans</taxon>
    </lineage>
</organism>
<name>A0A1M5HD04_9ACTN</name>
<evidence type="ECO:0000313" key="3">
    <source>
        <dbReference type="Proteomes" id="UP000186132"/>
    </source>
</evidence>
<reference evidence="2 3" key="1">
    <citation type="submission" date="2016-11" db="EMBL/GenBank/DDBJ databases">
        <authorList>
            <person name="Jaros S."/>
            <person name="Januszkiewicz K."/>
            <person name="Wedrychowicz H."/>
        </authorList>
    </citation>
    <scope>NUCLEOTIDE SEQUENCE [LARGE SCALE GENOMIC DNA]</scope>
    <source>
        <strain evidence="2 3">DSM 45627</strain>
    </source>
</reference>
<evidence type="ECO:0000313" key="2">
    <source>
        <dbReference type="EMBL" id="SHG13807.1"/>
    </source>
</evidence>
<dbReference type="AlphaFoldDB" id="A0A1M5HD04"/>
<dbReference type="STRING" id="1206085.SAMN05443575_1479"/>
<evidence type="ECO:0000256" key="1">
    <source>
        <dbReference type="SAM" id="MobiDB-lite"/>
    </source>
</evidence>
<feature type="region of interest" description="Disordered" evidence="1">
    <location>
        <begin position="190"/>
        <end position="237"/>
    </location>
</feature>
<dbReference type="RefSeq" id="WP_073388145.1">
    <property type="nucleotide sequence ID" value="NZ_FQVU01000002.1"/>
</dbReference>
<dbReference type="Proteomes" id="UP000186132">
    <property type="component" value="Unassembled WGS sequence"/>
</dbReference>
<proteinExistence type="predicted"/>
<accession>A0A1M5HD04</accession>